<protein>
    <submittedName>
        <fullName evidence="2">Uncharacterized protein</fullName>
    </submittedName>
</protein>
<dbReference type="EMBL" id="BKCJ011885093">
    <property type="protein sequence ID" value="GFD60976.1"/>
    <property type="molecule type" value="Genomic_DNA"/>
</dbReference>
<comment type="caution">
    <text evidence="2">The sequence shown here is derived from an EMBL/GenBank/DDBJ whole genome shotgun (WGS) entry which is preliminary data.</text>
</comment>
<feature type="non-terminal residue" evidence="2">
    <location>
        <position position="1"/>
    </location>
</feature>
<gene>
    <name evidence="2" type="ORF">Tci_932945</name>
</gene>
<dbReference type="AlphaFoldDB" id="A0A699XST0"/>
<name>A0A699XST0_TANCI</name>
<evidence type="ECO:0000313" key="2">
    <source>
        <dbReference type="EMBL" id="GFD60976.1"/>
    </source>
</evidence>
<accession>A0A699XST0</accession>
<proteinExistence type="predicted"/>
<evidence type="ECO:0000256" key="1">
    <source>
        <dbReference type="SAM" id="MobiDB-lite"/>
    </source>
</evidence>
<feature type="compositionally biased region" description="Basic residues" evidence="1">
    <location>
        <begin position="33"/>
        <end position="42"/>
    </location>
</feature>
<sequence>GDLDQRRPGSDSTARARRHPAPLERGRGEGSRRPRGAARRKRAELAQGAPAGQRGDRRRVPAGQLSRRAG</sequence>
<feature type="compositionally biased region" description="Basic and acidic residues" evidence="1">
    <location>
        <begin position="21"/>
        <end position="32"/>
    </location>
</feature>
<feature type="region of interest" description="Disordered" evidence="1">
    <location>
        <begin position="1"/>
        <end position="70"/>
    </location>
</feature>
<reference evidence="2" key="1">
    <citation type="journal article" date="2019" name="Sci. Rep.">
        <title>Draft genome of Tanacetum cinerariifolium, the natural source of mosquito coil.</title>
        <authorList>
            <person name="Yamashiro T."/>
            <person name="Shiraishi A."/>
            <person name="Satake H."/>
            <person name="Nakayama K."/>
        </authorList>
    </citation>
    <scope>NUCLEOTIDE SEQUENCE</scope>
</reference>
<organism evidence="2">
    <name type="scientific">Tanacetum cinerariifolium</name>
    <name type="common">Dalmatian daisy</name>
    <name type="synonym">Chrysanthemum cinerariifolium</name>
    <dbReference type="NCBI Taxonomy" id="118510"/>
    <lineage>
        <taxon>Eukaryota</taxon>
        <taxon>Viridiplantae</taxon>
        <taxon>Streptophyta</taxon>
        <taxon>Embryophyta</taxon>
        <taxon>Tracheophyta</taxon>
        <taxon>Spermatophyta</taxon>
        <taxon>Magnoliopsida</taxon>
        <taxon>eudicotyledons</taxon>
        <taxon>Gunneridae</taxon>
        <taxon>Pentapetalae</taxon>
        <taxon>asterids</taxon>
        <taxon>campanulids</taxon>
        <taxon>Asterales</taxon>
        <taxon>Asteraceae</taxon>
        <taxon>Asteroideae</taxon>
        <taxon>Anthemideae</taxon>
        <taxon>Anthemidinae</taxon>
        <taxon>Tanacetum</taxon>
    </lineage>
</organism>